<sequence>MKNSILLLLLIVTTNLFSQETPKETQDDFLIDYSEVQVKPEFPGGMKSFYSFIAKNFITPEEVNLAGKIIIDCIIEKDGTLSNMKVREDVGHGSGDEAIRVLSKLPKWRPGQHNGYPVRTSYFVKIHVESSR</sequence>
<protein>
    <submittedName>
        <fullName evidence="3">Energy transducer TonB</fullName>
    </submittedName>
</protein>
<feature type="signal peptide" evidence="1">
    <location>
        <begin position="1"/>
        <end position="18"/>
    </location>
</feature>
<feature type="domain" description="TonB C-terminal" evidence="2">
    <location>
        <begin position="64"/>
        <end position="126"/>
    </location>
</feature>
<dbReference type="Gene3D" id="3.30.1150.10">
    <property type="match status" value="1"/>
</dbReference>
<dbReference type="InterPro" id="IPR037682">
    <property type="entry name" value="TonB_C"/>
</dbReference>
<dbReference type="Proteomes" id="UP000679008">
    <property type="component" value="Unassembled WGS sequence"/>
</dbReference>
<comment type="caution">
    <text evidence="3">The sequence shown here is derived from an EMBL/GenBank/DDBJ whole genome shotgun (WGS) entry which is preliminary data.</text>
</comment>
<keyword evidence="4" id="KW-1185">Reference proteome</keyword>
<evidence type="ECO:0000259" key="2">
    <source>
        <dbReference type="Pfam" id="PF03544"/>
    </source>
</evidence>
<name>A0ABS5D1F3_9FLAO</name>
<reference evidence="3 4" key="1">
    <citation type="submission" date="2021-04" db="EMBL/GenBank/DDBJ databases">
        <title>Description of novel Flavobacterium sp. F-328.</title>
        <authorList>
            <person name="Saticioglu I.B."/>
        </authorList>
    </citation>
    <scope>NUCLEOTIDE SEQUENCE [LARGE SCALE GENOMIC DNA]</scope>
    <source>
        <strain evidence="3 4">F-328</strain>
    </source>
</reference>
<proteinExistence type="predicted"/>
<dbReference type="Pfam" id="PF03544">
    <property type="entry name" value="TonB_C"/>
    <property type="match status" value="1"/>
</dbReference>
<keyword evidence="1" id="KW-0732">Signal</keyword>
<accession>A0ABS5D1F3</accession>
<gene>
    <name evidence="3" type="ORF">KBJ98_03950</name>
</gene>
<dbReference type="SUPFAM" id="SSF74653">
    <property type="entry name" value="TolA/TonB C-terminal domain"/>
    <property type="match status" value="1"/>
</dbReference>
<evidence type="ECO:0000313" key="3">
    <source>
        <dbReference type="EMBL" id="MBQ0907854.1"/>
    </source>
</evidence>
<dbReference type="EMBL" id="JAGPXB010000002">
    <property type="protein sequence ID" value="MBQ0907854.1"/>
    <property type="molecule type" value="Genomic_DNA"/>
</dbReference>
<evidence type="ECO:0000313" key="4">
    <source>
        <dbReference type="Proteomes" id="UP000679008"/>
    </source>
</evidence>
<evidence type="ECO:0000256" key="1">
    <source>
        <dbReference type="SAM" id="SignalP"/>
    </source>
</evidence>
<dbReference type="RefSeq" id="WP_210788372.1">
    <property type="nucleotide sequence ID" value="NZ_JAGPXB010000002.1"/>
</dbReference>
<organism evidence="3 4">
    <name type="scientific">Flavobacterium erciyesense</name>
    <dbReference type="NCBI Taxonomy" id="2825842"/>
    <lineage>
        <taxon>Bacteria</taxon>
        <taxon>Pseudomonadati</taxon>
        <taxon>Bacteroidota</taxon>
        <taxon>Flavobacteriia</taxon>
        <taxon>Flavobacteriales</taxon>
        <taxon>Flavobacteriaceae</taxon>
        <taxon>Flavobacterium</taxon>
    </lineage>
</organism>
<feature type="chain" id="PRO_5047290798" evidence="1">
    <location>
        <begin position="19"/>
        <end position="132"/>
    </location>
</feature>